<protein>
    <submittedName>
        <fullName evidence="2">DUF4297 domain-containing protein</fullName>
    </submittedName>
</protein>
<feature type="domain" description="CD-NTase associated protein 4-like DNA endonuclease" evidence="1">
    <location>
        <begin position="7"/>
        <end position="202"/>
    </location>
</feature>
<evidence type="ECO:0000313" key="2">
    <source>
        <dbReference type="EMBL" id="MCU6794856.1"/>
    </source>
</evidence>
<comment type="caution">
    <text evidence="2">The sequence shown here is derived from an EMBL/GenBank/DDBJ whole genome shotgun (WGS) entry which is preliminary data.</text>
</comment>
<organism evidence="2 3">
    <name type="scientific">Paenibacillus baimaensis</name>
    <dbReference type="NCBI Taxonomy" id="2982185"/>
    <lineage>
        <taxon>Bacteria</taxon>
        <taxon>Bacillati</taxon>
        <taxon>Bacillota</taxon>
        <taxon>Bacilli</taxon>
        <taxon>Bacillales</taxon>
        <taxon>Paenibacillaceae</taxon>
        <taxon>Paenibacillus</taxon>
    </lineage>
</organism>
<dbReference type="Pfam" id="PF14130">
    <property type="entry name" value="Cap4_nuclease"/>
    <property type="match status" value="1"/>
</dbReference>
<keyword evidence="3" id="KW-1185">Reference proteome</keyword>
<accession>A0ABT2UL64</accession>
<evidence type="ECO:0000313" key="3">
    <source>
        <dbReference type="Proteomes" id="UP001652445"/>
    </source>
</evidence>
<evidence type="ECO:0000259" key="1">
    <source>
        <dbReference type="Pfam" id="PF14130"/>
    </source>
</evidence>
<dbReference type="InterPro" id="IPR025382">
    <property type="entry name" value="Cap4-like_endonuclease_dom"/>
</dbReference>
<dbReference type="Proteomes" id="UP001652445">
    <property type="component" value="Unassembled WGS sequence"/>
</dbReference>
<name>A0ABT2UL64_9BACL</name>
<sequence length="411" mass="46903">MNVLSNDPGDETQKRFRYQHTFTVLVSIQMFAGNIPYKELYCEHHEDILAVREDGTYDGWQIKTKQLSDGPFELRDAAIKGSLLRFIKLDLEFIDSFSKFIIISNCPFRDDDTGKSLINLLEQVRNKSSQEMKPRDLSKFVDELVEETGVSIENVIKTLKKTETLVGPGLDDIDAKIINDHIGKLPECTGASVEKLRILHRRMCEKIYLASSKLLERAINDYAVLSRGEACVAAEEINAKRITKQTVEKIVHENLNANVFLSARSEVNDISPAKSSQLMMYKMSSGFIDMEEIEIMEDLRANSEDYFLTNSFKVEDRQGYLKEFNQIKKIVQNQSIEAKSRNKKEEAPYGSEMLHSIEDRLKDVAFNRTKDVFDCPYEILKGLVGILTNECKVSFSKEPPGGWLKNVNVTD</sequence>
<reference evidence="2 3" key="1">
    <citation type="submission" date="2022-09" db="EMBL/GenBank/DDBJ databases">
        <authorList>
            <person name="Han X.L."/>
            <person name="Wang Q."/>
            <person name="Lu T."/>
        </authorList>
    </citation>
    <scope>NUCLEOTIDE SEQUENCE [LARGE SCALE GENOMIC DNA]</scope>
    <source>
        <strain evidence="2 3">WQ 127069</strain>
    </source>
</reference>
<gene>
    <name evidence="2" type="ORF">OB236_22340</name>
</gene>
<proteinExistence type="predicted"/>
<dbReference type="EMBL" id="JAOQIO010000086">
    <property type="protein sequence ID" value="MCU6794856.1"/>
    <property type="molecule type" value="Genomic_DNA"/>
</dbReference>